<name>A0ABV7FK88_9GAMM</name>
<feature type="region of interest" description="Disordered" evidence="3">
    <location>
        <begin position="1"/>
        <end position="28"/>
    </location>
</feature>
<dbReference type="PANTHER" id="PTHR33449:SF1">
    <property type="entry name" value="NUCLEOID-ASSOCIATED PROTEIN YBAB"/>
    <property type="match status" value="1"/>
</dbReference>
<comment type="subunit">
    <text evidence="2">Homodimer.</text>
</comment>
<evidence type="ECO:0000256" key="3">
    <source>
        <dbReference type="SAM" id="MobiDB-lite"/>
    </source>
</evidence>
<gene>
    <name evidence="4" type="ORF">ACFODX_15805</name>
</gene>
<comment type="subcellular location">
    <subcellularLocation>
        <location evidence="2">Cytoplasm</location>
        <location evidence="2">Nucleoid</location>
    </subcellularLocation>
</comment>
<dbReference type="NCBIfam" id="TIGR00103">
    <property type="entry name" value="DNA_YbaB_EbfC"/>
    <property type="match status" value="1"/>
</dbReference>
<keyword evidence="2" id="KW-0963">Cytoplasm</keyword>
<comment type="function">
    <text evidence="2">Binds to DNA and alters its conformation. May be involved in regulation of gene expression, nucleoid organization and DNA protection.</text>
</comment>
<feature type="region of interest" description="Disordered" evidence="3">
    <location>
        <begin position="84"/>
        <end position="106"/>
    </location>
</feature>
<proteinExistence type="inferred from homology"/>
<evidence type="ECO:0000313" key="5">
    <source>
        <dbReference type="Proteomes" id="UP001595555"/>
    </source>
</evidence>
<dbReference type="Pfam" id="PF02575">
    <property type="entry name" value="YbaB_DNA_bd"/>
    <property type="match status" value="1"/>
</dbReference>
<keyword evidence="1 2" id="KW-0238">DNA-binding</keyword>
<evidence type="ECO:0000256" key="2">
    <source>
        <dbReference type="HAMAP-Rule" id="MF_00274"/>
    </source>
</evidence>
<sequence>MQGLGDLMKQAQQMQANMQKMQEELANAEVKGESGAGLVSVVMNGRHDVKRVNIDASLMSEDKEMLEDLLAAAVNDAVRKVEAQSRSHMEKMTAGMGIPPGFKMPF</sequence>
<dbReference type="EMBL" id="JBHRTF010000006">
    <property type="protein sequence ID" value="MFC3117033.1"/>
    <property type="molecule type" value="Genomic_DNA"/>
</dbReference>
<dbReference type="PANTHER" id="PTHR33449">
    <property type="entry name" value="NUCLEOID-ASSOCIATED PROTEIN YBAB"/>
    <property type="match status" value="1"/>
</dbReference>
<accession>A0ABV7FK88</accession>
<evidence type="ECO:0000313" key="4">
    <source>
        <dbReference type="EMBL" id="MFC3117033.1"/>
    </source>
</evidence>
<protein>
    <recommendedName>
        <fullName evidence="2">Nucleoid-associated protein ACFODX_15805</fullName>
    </recommendedName>
</protein>
<dbReference type="InterPro" id="IPR004401">
    <property type="entry name" value="YbaB/EbfC"/>
</dbReference>
<dbReference type="InterPro" id="IPR036894">
    <property type="entry name" value="YbaB-like_sf"/>
</dbReference>
<comment type="caution">
    <text evidence="4">The sequence shown here is derived from an EMBL/GenBank/DDBJ whole genome shotgun (WGS) entry which is preliminary data.</text>
</comment>
<dbReference type="Gene3D" id="3.30.1310.10">
    <property type="entry name" value="Nucleoid-associated protein YbaB-like domain"/>
    <property type="match status" value="1"/>
</dbReference>
<dbReference type="RefSeq" id="WP_378120908.1">
    <property type="nucleotide sequence ID" value="NZ_JBHRTF010000006.1"/>
</dbReference>
<dbReference type="Proteomes" id="UP001595555">
    <property type="component" value="Unassembled WGS sequence"/>
</dbReference>
<reference evidence="5" key="1">
    <citation type="journal article" date="2019" name="Int. J. Syst. Evol. Microbiol.">
        <title>The Global Catalogue of Microorganisms (GCM) 10K type strain sequencing project: providing services to taxonomists for standard genome sequencing and annotation.</title>
        <authorList>
            <consortium name="The Broad Institute Genomics Platform"/>
            <consortium name="The Broad Institute Genome Sequencing Center for Infectious Disease"/>
            <person name="Wu L."/>
            <person name="Ma J."/>
        </authorList>
    </citation>
    <scope>NUCLEOTIDE SEQUENCE [LARGE SCALE GENOMIC DNA]</scope>
    <source>
        <strain evidence="5">KCTC 52237</strain>
    </source>
</reference>
<feature type="compositionally biased region" description="Low complexity" evidence="3">
    <location>
        <begin position="8"/>
        <end position="20"/>
    </location>
</feature>
<dbReference type="HAMAP" id="MF_00274">
    <property type="entry name" value="DNA_YbaB_EbfC"/>
    <property type="match status" value="1"/>
</dbReference>
<dbReference type="PIRSF" id="PIRSF004555">
    <property type="entry name" value="UCP004555"/>
    <property type="match status" value="1"/>
</dbReference>
<organism evidence="4 5">
    <name type="scientific">Cellvibrio fontiphilus</name>
    <dbReference type="NCBI Taxonomy" id="1815559"/>
    <lineage>
        <taxon>Bacteria</taxon>
        <taxon>Pseudomonadati</taxon>
        <taxon>Pseudomonadota</taxon>
        <taxon>Gammaproteobacteria</taxon>
        <taxon>Cellvibrionales</taxon>
        <taxon>Cellvibrionaceae</taxon>
        <taxon>Cellvibrio</taxon>
    </lineage>
</organism>
<comment type="similarity">
    <text evidence="2">Belongs to the YbaB/EbfC family.</text>
</comment>
<evidence type="ECO:0000256" key="1">
    <source>
        <dbReference type="ARBA" id="ARBA00023125"/>
    </source>
</evidence>
<keyword evidence="5" id="KW-1185">Reference proteome</keyword>
<dbReference type="SUPFAM" id="SSF82607">
    <property type="entry name" value="YbaB-like"/>
    <property type="match status" value="1"/>
</dbReference>